<accession>A0A9D4QGL2</accession>
<keyword evidence="2 4" id="KW-0863">Zinc-finger</keyword>
<dbReference type="PROSITE" id="PS50089">
    <property type="entry name" value="ZF_RING_2"/>
    <property type="match status" value="1"/>
</dbReference>
<evidence type="ECO:0000313" key="6">
    <source>
        <dbReference type="EMBL" id="KAH7976373.1"/>
    </source>
</evidence>
<organism evidence="6 7">
    <name type="scientific">Rhipicephalus sanguineus</name>
    <name type="common">Brown dog tick</name>
    <name type="synonym">Ixodes sanguineus</name>
    <dbReference type="NCBI Taxonomy" id="34632"/>
    <lineage>
        <taxon>Eukaryota</taxon>
        <taxon>Metazoa</taxon>
        <taxon>Ecdysozoa</taxon>
        <taxon>Arthropoda</taxon>
        <taxon>Chelicerata</taxon>
        <taxon>Arachnida</taxon>
        <taxon>Acari</taxon>
        <taxon>Parasitiformes</taxon>
        <taxon>Ixodida</taxon>
        <taxon>Ixodoidea</taxon>
        <taxon>Ixodidae</taxon>
        <taxon>Rhipicephalinae</taxon>
        <taxon>Rhipicephalus</taxon>
        <taxon>Rhipicephalus</taxon>
    </lineage>
</organism>
<dbReference type="PROSITE" id="PS00518">
    <property type="entry name" value="ZF_RING_1"/>
    <property type="match status" value="1"/>
</dbReference>
<dbReference type="VEuPathDB" id="VectorBase:RSAN_051086"/>
<dbReference type="Pfam" id="PF00097">
    <property type="entry name" value="zf-C3HC4"/>
    <property type="match status" value="1"/>
</dbReference>
<evidence type="ECO:0000256" key="2">
    <source>
        <dbReference type="ARBA" id="ARBA00022771"/>
    </source>
</evidence>
<dbReference type="InterPro" id="IPR017907">
    <property type="entry name" value="Znf_RING_CS"/>
</dbReference>
<reference evidence="6" key="2">
    <citation type="submission" date="2021-09" db="EMBL/GenBank/DDBJ databases">
        <authorList>
            <person name="Jia N."/>
            <person name="Wang J."/>
            <person name="Shi W."/>
            <person name="Du L."/>
            <person name="Sun Y."/>
            <person name="Zhan W."/>
            <person name="Jiang J."/>
            <person name="Wang Q."/>
            <person name="Zhang B."/>
            <person name="Ji P."/>
            <person name="Sakyi L.B."/>
            <person name="Cui X."/>
            <person name="Yuan T."/>
            <person name="Jiang B."/>
            <person name="Yang W."/>
            <person name="Lam T.T.-Y."/>
            <person name="Chang Q."/>
            <person name="Ding S."/>
            <person name="Wang X."/>
            <person name="Zhu J."/>
            <person name="Ruan X."/>
            <person name="Zhao L."/>
            <person name="Wei J."/>
            <person name="Que T."/>
            <person name="Du C."/>
            <person name="Cheng J."/>
            <person name="Dai P."/>
            <person name="Han X."/>
            <person name="Huang E."/>
            <person name="Gao Y."/>
            <person name="Liu J."/>
            <person name="Shao H."/>
            <person name="Ye R."/>
            <person name="Li L."/>
            <person name="Wei W."/>
            <person name="Wang X."/>
            <person name="Wang C."/>
            <person name="Huo Q."/>
            <person name="Li W."/>
            <person name="Guo W."/>
            <person name="Chen H."/>
            <person name="Chen S."/>
            <person name="Zhou L."/>
            <person name="Zhou L."/>
            <person name="Ni X."/>
            <person name="Tian J."/>
            <person name="Zhou Y."/>
            <person name="Sheng Y."/>
            <person name="Liu T."/>
            <person name="Pan Y."/>
            <person name="Xia L."/>
            <person name="Li J."/>
            <person name="Zhao F."/>
            <person name="Cao W."/>
        </authorList>
    </citation>
    <scope>NUCLEOTIDE SEQUENCE</scope>
    <source>
        <strain evidence="6">Rsan-2018</strain>
        <tissue evidence="6">Larvae</tissue>
    </source>
</reference>
<dbReference type="SUPFAM" id="SSF57850">
    <property type="entry name" value="RING/U-box"/>
    <property type="match status" value="1"/>
</dbReference>
<dbReference type="InterPro" id="IPR001841">
    <property type="entry name" value="Znf_RING"/>
</dbReference>
<evidence type="ECO:0000256" key="3">
    <source>
        <dbReference type="ARBA" id="ARBA00022833"/>
    </source>
</evidence>
<keyword evidence="1" id="KW-0479">Metal-binding</keyword>
<sequence length="113" mass="12483">MPDGGRRQALHRLCDSVSGFNWRPTRFEDELTVLRYACSVCDVIPSTTVVLPCSHVLCELCVTGCVVQDGGSVCPLDTKPFCEDECQKLKLPAMMKCNIKVSTRLCSPSLSRE</sequence>
<protein>
    <recommendedName>
        <fullName evidence="5">RING-type domain-containing protein</fullName>
    </recommendedName>
</protein>
<dbReference type="GO" id="GO:0008270">
    <property type="term" value="F:zinc ion binding"/>
    <property type="evidence" value="ECO:0007669"/>
    <property type="project" value="UniProtKB-KW"/>
</dbReference>
<keyword evidence="7" id="KW-1185">Reference proteome</keyword>
<dbReference type="AlphaFoldDB" id="A0A9D4QGL2"/>
<dbReference type="Gene3D" id="3.30.40.10">
    <property type="entry name" value="Zinc/RING finger domain, C3HC4 (zinc finger)"/>
    <property type="match status" value="1"/>
</dbReference>
<gene>
    <name evidence="6" type="ORF">HPB52_012892</name>
</gene>
<name>A0A9D4QGL2_RHISA</name>
<evidence type="ECO:0000259" key="5">
    <source>
        <dbReference type="PROSITE" id="PS50089"/>
    </source>
</evidence>
<comment type="caution">
    <text evidence="6">The sequence shown here is derived from an EMBL/GenBank/DDBJ whole genome shotgun (WGS) entry which is preliminary data.</text>
</comment>
<dbReference type="EMBL" id="JABSTV010001246">
    <property type="protein sequence ID" value="KAH7976373.1"/>
    <property type="molecule type" value="Genomic_DNA"/>
</dbReference>
<reference evidence="6" key="1">
    <citation type="journal article" date="2020" name="Cell">
        <title>Large-Scale Comparative Analyses of Tick Genomes Elucidate Their Genetic Diversity and Vector Capacities.</title>
        <authorList>
            <consortium name="Tick Genome and Microbiome Consortium (TIGMIC)"/>
            <person name="Jia N."/>
            <person name="Wang J."/>
            <person name="Shi W."/>
            <person name="Du L."/>
            <person name="Sun Y."/>
            <person name="Zhan W."/>
            <person name="Jiang J.F."/>
            <person name="Wang Q."/>
            <person name="Zhang B."/>
            <person name="Ji P."/>
            <person name="Bell-Sakyi L."/>
            <person name="Cui X.M."/>
            <person name="Yuan T.T."/>
            <person name="Jiang B.G."/>
            <person name="Yang W.F."/>
            <person name="Lam T.T."/>
            <person name="Chang Q.C."/>
            <person name="Ding S.J."/>
            <person name="Wang X.J."/>
            <person name="Zhu J.G."/>
            <person name="Ruan X.D."/>
            <person name="Zhao L."/>
            <person name="Wei J.T."/>
            <person name="Ye R.Z."/>
            <person name="Que T.C."/>
            <person name="Du C.H."/>
            <person name="Zhou Y.H."/>
            <person name="Cheng J.X."/>
            <person name="Dai P.F."/>
            <person name="Guo W.B."/>
            <person name="Han X.H."/>
            <person name="Huang E.J."/>
            <person name="Li L.F."/>
            <person name="Wei W."/>
            <person name="Gao Y.C."/>
            <person name="Liu J.Z."/>
            <person name="Shao H.Z."/>
            <person name="Wang X."/>
            <person name="Wang C.C."/>
            <person name="Yang T.C."/>
            <person name="Huo Q.B."/>
            <person name="Li W."/>
            <person name="Chen H.Y."/>
            <person name="Chen S.E."/>
            <person name="Zhou L.G."/>
            <person name="Ni X.B."/>
            <person name="Tian J.H."/>
            <person name="Sheng Y."/>
            <person name="Liu T."/>
            <person name="Pan Y.S."/>
            <person name="Xia L.Y."/>
            <person name="Li J."/>
            <person name="Zhao F."/>
            <person name="Cao W.C."/>
        </authorList>
    </citation>
    <scope>NUCLEOTIDE SEQUENCE</scope>
    <source>
        <strain evidence="6">Rsan-2018</strain>
    </source>
</reference>
<evidence type="ECO:0000256" key="1">
    <source>
        <dbReference type="ARBA" id="ARBA00022723"/>
    </source>
</evidence>
<keyword evidence="3" id="KW-0862">Zinc</keyword>
<dbReference type="Proteomes" id="UP000821837">
    <property type="component" value="Chromosome 10"/>
</dbReference>
<dbReference type="InterPro" id="IPR013083">
    <property type="entry name" value="Znf_RING/FYVE/PHD"/>
</dbReference>
<evidence type="ECO:0000313" key="7">
    <source>
        <dbReference type="Proteomes" id="UP000821837"/>
    </source>
</evidence>
<dbReference type="InterPro" id="IPR018957">
    <property type="entry name" value="Znf_C3HC4_RING-type"/>
</dbReference>
<proteinExistence type="predicted"/>
<feature type="domain" description="RING-type" evidence="5">
    <location>
        <begin position="38"/>
        <end position="78"/>
    </location>
</feature>
<evidence type="ECO:0000256" key="4">
    <source>
        <dbReference type="PROSITE-ProRule" id="PRU00175"/>
    </source>
</evidence>